<comment type="caution">
    <text evidence="3">The sequence shown here is derived from an EMBL/GenBank/DDBJ whole genome shotgun (WGS) entry which is preliminary data.</text>
</comment>
<sequence length="444" mass="47533">MHRRTFLTSLALASTAGCTTKKSDSAVASSRKEATPTSEATTATSGPVQRSVGESYSRSDGVTIEVASARFTGAARLVDGTTISPEPGNALILANVRAANTGDSVVDLPSRDSLALITGGNQYRPVKPKGKPGGEPTLSFPLTGTLYEAVEDAHPNVTALGWVFFEVPADSTDFRISLSDSQSSTLEAYWDGKVDPSSLPDVEITSLDVPEEHVNGDPIQFSVSVTNTGGSAGLFNQRFSVVRSNEPNAPGGVLDTTVEPGETVTIERTVPAKGVQDVTIAVPPAFEKTTHVVPTKAQFGSSHELPNGVKLRVSKPTVSDTVWIDENGGGFEHRSIDSRSFAVFEITAWNPTNSTISEPDEDWFEVEGNGFVDSNSNRGFARGLREPVEMPYFRGSREIAPGETTNGVLYFDVPKNTSVDEIACRVKWPVTDRSNKVCEWKMGE</sequence>
<dbReference type="RefSeq" id="WP_129783163.1">
    <property type="nucleotide sequence ID" value="NZ_RZHH01000001.1"/>
</dbReference>
<dbReference type="PROSITE" id="PS51257">
    <property type="entry name" value="PROKAR_LIPOPROTEIN"/>
    <property type="match status" value="1"/>
</dbReference>
<evidence type="ECO:0000313" key="4">
    <source>
        <dbReference type="Proteomes" id="UP000294028"/>
    </source>
</evidence>
<evidence type="ECO:0008006" key="5">
    <source>
        <dbReference type="Google" id="ProtNLM"/>
    </source>
</evidence>
<feature type="compositionally biased region" description="Low complexity" evidence="2">
    <location>
        <begin position="35"/>
        <end position="45"/>
    </location>
</feature>
<keyword evidence="1" id="KW-0732">Signal</keyword>
<proteinExistence type="predicted"/>
<name>A0A482TRN8_9EURY</name>
<feature type="compositionally biased region" description="Polar residues" evidence="2">
    <location>
        <begin position="46"/>
        <end position="57"/>
    </location>
</feature>
<dbReference type="Proteomes" id="UP000294028">
    <property type="component" value="Unassembled WGS sequence"/>
</dbReference>
<dbReference type="Gene3D" id="2.60.40.1240">
    <property type="match status" value="1"/>
</dbReference>
<evidence type="ECO:0000256" key="2">
    <source>
        <dbReference type="SAM" id="MobiDB-lite"/>
    </source>
</evidence>
<protein>
    <recommendedName>
        <fullName evidence="5">DUF4352 domain-containing protein</fullName>
    </recommendedName>
</protein>
<accession>A0A482TRN8</accession>
<dbReference type="EMBL" id="RZHH01000001">
    <property type="protein sequence ID" value="RYJ19607.1"/>
    <property type="molecule type" value="Genomic_DNA"/>
</dbReference>
<evidence type="ECO:0000256" key="1">
    <source>
        <dbReference type="ARBA" id="ARBA00022729"/>
    </source>
</evidence>
<organism evidence="3 4">
    <name type="scientific">Halogeometricum borinquense</name>
    <dbReference type="NCBI Taxonomy" id="60847"/>
    <lineage>
        <taxon>Archaea</taxon>
        <taxon>Methanobacteriati</taxon>
        <taxon>Methanobacteriota</taxon>
        <taxon>Stenosarchaea group</taxon>
        <taxon>Halobacteria</taxon>
        <taxon>Halobacteriales</taxon>
        <taxon>Haloferacaceae</taxon>
        <taxon>Halogeometricum</taxon>
    </lineage>
</organism>
<reference evidence="3 4" key="1">
    <citation type="submission" date="2018-12" db="EMBL/GenBank/DDBJ databases">
        <title>Genome analysis provides insights into bioremediation potentialities of Halogeometricum borinquense strain N11.</title>
        <authorList>
            <person name="Najjari A."/>
            <person name="Youssef N."/>
            <person name="Fhoula I."/>
            <person name="Ben Dhia O."/>
            <person name="Mahjoubi M."/>
            <person name="Ouzari H.I."/>
            <person name="Cherif A."/>
        </authorList>
    </citation>
    <scope>NUCLEOTIDE SEQUENCE [LARGE SCALE GENOMIC DNA]</scope>
    <source>
        <strain evidence="3 4">N11</strain>
    </source>
</reference>
<dbReference type="InterPro" id="IPR029050">
    <property type="entry name" value="Immunoprotect_excell_Ig-like"/>
</dbReference>
<dbReference type="AlphaFoldDB" id="A0A482TRN8"/>
<feature type="region of interest" description="Disordered" evidence="2">
    <location>
        <begin position="21"/>
        <end position="57"/>
    </location>
</feature>
<evidence type="ECO:0000313" key="3">
    <source>
        <dbReference type="EMBL" id="RYJ19607.1"/>
    </source>
</evidence>
<gene>
    <name evidence="3" type="ORF">ELS19_01055</name>
</gene>